<feature type="chain" id="PRO_5019055612" description="Secreted protein/lipoprotein" evidence="2">
    <location>
        <begin position="26"/>
        <end position="184"/>
    </location>
</feature>
<accession>A0A421BC59</accession>
<comment type="caution">
    <text evidence="3">The sequence shown here is derived from an EMBL/GenBank/DDBJ whole genome shotgun (WGS) entry which is preliminary data.</text>
</comment>
<proteinExistence type="predicted"/>
<sequence length="184" mass="19203">MSPKTIAAVTMAVVVLAAGCGGSSADPPPTSAGLPTSSPPSTAVATTTESADERDGRAASDAYLGMWRAMAQAGLTSDWQSVELAKYAKGEALSTITRSLYRDHTNQVVTKGEPKNNPQVTSVESNTVTIADCGDSTNWLKYKTTGELKDDTPGGRRAITAEATRQDDGSWRVTSFVVQAVGTC</sequence>
<reference evidence="3 4" key="1">
    <citation type="submission" date="2018-10" db="EMBL/GenBank/DDBJ databases">
        <title>Genomic Encyclopedia of Archaeal and Bacterial Type Strains, Phase II (KMG-II): from individual species to whole genera.</title>
        <authorList>
            <person name="Goeker M."/>
        </authorList>
    </citation>
    <scope>NUCLEOTIDE SEQUENCE [LARGE SCALE GENOMIC DNA]</scope>
    <source>
        <strain evidence="3 4">DSM 45657</strain>
    </source>
</reference>
<evidence type="ECO:0000256" key="2">
    <source>
        <dbReference type="SAM" id="SignalP"/>
    </source>
</evidence>
<dbReference type="EMBL" id="RCDD01000001">
    <property type="protein sequence ID" value="RLK61910.1"/>
    <property type="molecule type" value="Genomic_DNA"/>
</dbReference>
<keyword evidence="4" id="KW-1185">Reference proteome</keyword>
<evidence type="ECO:0000313" key="3">
    <source>
        <dbReference type="EMBL" id="RLK61910.1"/>
    </source>
</evidence>
<evidence type="ECO:0000313" key="4">
    <source>
        <dbReference type="Proteomes" id="UP000282454"/>
    </source>
</evidence>
<feature type="compositionally biased region" description="Low complexity" evidence="1">
    <location>
        <begin position="35"/>
        <end position="49"/>
    </location>
</feature>
<dbReference type="Proteomes" id="UP000282454">
    <property type="component" value="Unassembled WGS sequence"/>
</dbReference>
<feature type="region of interest" description="Disordered" evidence="1">
    <location>
        <begin position="22"/>
        <end position="56"/>
    </location>
</feature>
<keyword evidence="2" id="KW-0732">Signal</keyword>
<name>A0A421BC59_9PSEU</name>
<gene>
    <name evidence="3" type="ORF">CLV68_2455</name>
</gene>
<feature type="signal peptide" evidence="2">
    <location>
        <begin position="1"/>
        <end position="25"/>
    </location>
</feature>
<dbReference type="PROSITE" id="PS51257">
    <property type="entry name" value="PROKAR_LIPOPROTEIN"/>
    <property type="match status" value="1"/>
</dbReference>
<dbReference type="RefSeq" id="WP_246009779.1">
    <property type="nucleotide sequence ID" value="NZ_RCDD01000001.1"/>
</dbReference>
<dbReference type="AlphaFoldDB" id="A0A421BC59"/>
<evidence type="ECO:0008006" key="5">
    <source>
        <dbReference type="Google" id="ProtNLM"/>
    </source>
</evidence>
<protein>
    <recommendedName>
        <fullName evidence="5">Secreted protein/lipoprotein</fullName>
    </recommendedName>
</protein>
<organism evidence="3 4">
    <name type="scientific">Actinokineospora cianjurensis</name>
    <dbReference type="NCBI Taxonomy" id="585224"/>
    <lineage>
        <taxon>Bacteria</taxon>
        <taxon>Bacillati</taxon>
        <taxon>Actinomycetota</taxon>
        <taxon>Actinomycetes</taxon>
        <taxon>Pseudonocardiales</taxon>
        <taxon>Pseudonocardiaceae</taxon>
        <taxon>Actinokineospora</taxon>
    </lineage>
</organism>
<evidence type="ECO:0000256" key="1">
    <source>
        <dbReference type="SAM" id="MobiDB-lite"/>
    </source>
</evidence>